<dbReference type="Gene3D" id="3.30.470.20">
    <property type="entry name" value="ATP-grasp fold, B domain"/>
    <property type="match status" value="1"/>
</dbReference>
<feature type="domain" description="ATP-grasp" evidence="11">
    <location>
        <begin position="94"/>
        <end position="277"/>
    </location>
</feature>
<keyword evidence="8" id="KW-0460">Magnesium</keyword>
<dbReference type="STRING" id="1198449.ACAM_0923"/>
<dbReference type="Gene3D" id="3.30.1490.20">
    <property type="entry name" value="ATP-grasp fold, A domain"/>
    <property type="match status" value="1"/>
</dbReference>
<dbReference type="PANTHER" id="PTHR21621">
    <property type="entry name" value="RIBOSOMAL PROTEIN S6 MODIFICATION PROTEIN"/>
    <property type="match status" value="1"/>
</dbReference>
<dbReference type="GO" id="GO:0005737">
    <property type="term" value="C:cytoplasm"/>
    <property type="evidence" value="ECO:0007669"/>
    <property type="project" value="TreeGrafter"/>
</dbReference>
<dbReference type="InterPro" id="IPR013651">
    <property type="entry name" value="ATP-grasp_RimK-type"/>
</dbReference>
<dbReference type="Pfam" id="PF08443">
    <property type="entry name" value="RimK"/>
    <property type="match status" value="1"/>
</dbReference>
<evidence type="ECO:0000313" key="13">
    <source>
        <dbReference type="Proteomes" id="UP000016887"/>
    </source>
</evidence>
<dbReference type="RefSeq" id="WP_022541665.1">
    <property type="nucleotide sequence ID" value="NC_022521.1"/>
</dbReference>
<evidence type="ECO:0000313" key="12">
    <source>
        <dbReference type="EMBL" id="BAN90392.1"/>
    </source>
</evidence>
<dbReference type="Pfam" id="PF22626">
    <property type="entry name" value="LysX_preATP_grasp"/>
    <property type="match status" value="1"/>
</dbReference>
<dbReference type="KEGG" id="acj:ACAM_0923"/>
<dbReference type="OrthoDB" id="33241at2157"/>
<dbReference type="SUPFAM" id="SSF56059">
    <property type="entry name" value="Glutathione synthetase ATP-binding domain-like"/>
    <property type="match status" value="1"/>
</dbReference>
<evidence type="ECO:0000256" key="9">
    <source>
        <dbReference type="ARBA" id="ARBA00029440"/>
    </source>
</evidence>
<keyword evidence="4" id="KW-0028">Amino-acid biosynthesis</keyword>
<dbReference type="InterPro" id="IPR054562">
    <property type="entry name" value="LysX/ArgX_preATP_grasp"/>
</dbReference>
<dbReference type="AlphaFoldDB" id="U3TA32"/>
<keyword evidence="13" id="KW-1185">Reference proteome</keyword>
<keyword evidence="6 10" id="KW-0547">Nucleotide-binding</keyword>
<dbReference type="InterPro" id="IPR011761">
    <property type="entry name" value="ATP-grasp"/>
</dbReference>
<keyword evidence="5" id="KW-0479">Metal-binding</keyword>
<comment type="pathway">
    <text evidence="9">Amino-acid biosynthesis.</text>
</comment>
<comment type="similarity">
    <text evidence="2">Belongs to the RimK family. LysX subfamily.</text>
</comment>
<sequence>MSGTATILFMYDIARLDEKMLLEELGKRARVEAIHTSTAYLPLGEPPLQADLAVVRGVSGRRLLYGALAVESWGLEAINSSQAIAASQDKAWTHMLLTRRGVPTPRSISVLDPAALPKAASTLGFPAVYKPARGSWGKLVSLLRDEGEASLLAGALDYVQGDLKLGLVQEYVEKPGRDIRSFCIDDTVPAAIYRYASSLTTNMAAGGKAAPAPVTGELEDLTLKACEAVGVEVGGVDVVESPDRGLLVLEVNPSTEFKNTVKVTGVNVAALIAEHAVSRARR</sequence>
<keyword evidence="7 10" id="KW-0067">ATP-binding</keyword>
<dbReference type="GeneID" id="17111032"/>
<dbReference type="InterPro" id="IPR004666">
    <property type="entry name" value="Rp_bS6_RimK/Lys_biosynth_LsyX"/>
</dbReference>
<evidence type="ECO:0000256" key="10">
    <source>
        <dbReference type="PROSITE-ProRule" id="PRU00409"/>
    </source>
</evidence>
<dbReference type="PANTHER" id="PTHR21621:SF2">
    <property type="entry name" value="COENZYME GAMMA-F420-2:ALPHA-L-GLUTAMATE LIGASE"/>
    <property type="match status" value="1"/>
</dbReference>
<evidence type="ECO:0000256" key="1">
    <source>
        <dbReference type="ARBA" id="ARBA00001946"/>
    </source>
</evidence>
<dbReference type="InterPro" id="IPR016185">
    <property type="entry name" value="PreATP-grasp_dom_sf"/>
</dbReference>
<protein>
    <submittedName>
        <fullName evidence="12">Ribosomal protein S6 modification protein RimK</fullName>
    </submittedName>
</protein>
<dbReference type="GO" id="GO:0046872">
    <property type="term" value="F:metal ion binding"/>
    <property type="evidence" value="ECO:0007669"/>
    <property type="project" value="UniProtKB-KW"/>
</dbReference>
<proteinExistence type="inferred from homology"/>
<evidence type="ECO:0000256" key="5">
    <source>
        <dbReference type="ARBA" id="ARBA00022723"/>
    </source>
</evidence>
<keyword evidence="3" id="KW-0436">Ligase</keyword>
<reference evidence="12 13" key="1">
    <citation type="journal article" date="2013" name="Appl. Environ. Microbiol.">
        <title>Variation of the Virus-Related Elements within Syntenic Genomes of the Hyperthermophilic Archaeon Aeropyrum.</title>
        <authorList>
            <person name="Daifuku T."/>
            <person name="Yoshida T."/>
            <person name="Kitamura T."/>
            <person name="Kawaichi S."/>
            <person name="Inoue T."/>
            <person name="Nomura K."/>
            <person name="Yoshida Y."/>
            <person name="Kuno S."/>
            <person name="Sako Y."/>
        </authorList>
    </citation>
    <scope>NUCLEOTIDE SEQUENCE [LARGE SCALE GENOMIC DNA]</scope>
    <source>
        <strain evidence="12 13">SY1</strain>
    </source>
</reference>
<organism evidence="12 13">
    <name type="scientific">Aeropyrum camini SY1 = JCM 12091</name>
    <dbReference type="NCBI Taxonomy" id="1198449"/>
    <lineage>
        <taxon>Archaea</taxon>
        <taxon>Thermoproteota</taxon>
        <taxon>Thermoprotei</taxon>
        <taxon>Desulfurococcales</taxon>
        <taxon>Desulfurococcaceae</taxon>
        <taxon>Aeropyrum</taxon>
    </lineage>
</organism>
<dbReference type="Gene3D" id="3.40.50.20">
    <property type="match status" value="1"/>
</dbReference>
<dbReference type="Proteomes" id="UP000016887">
    <property type="component" value="Chromosome"/>
</dbReference>
<dbReference type="PATRIC" id="fig|1198449.6.peg.932"/>
<evidence type="ECO:0000256" key="6">
    <source>
        <dbReference type="ARBA" id="ARBA00022741"/>
    </source>
</evidence>
<dbReference type="GO" id="GO:0043774">
    <property type="term" value="F:coenzyme F420-2 alpha-glutamyl ligase activity"/>
    <property type="evidence" value="ECO:0007669"/>
    <property type="project" value="TreeGrafter"/>
</dbReference>
<name>U3TA32_9CREN</name>
<evidence type="ECO:0000256" key="4">
    <source>
        <dbReference type="ARBA" id="ARBA00022605"/>
    </source>
</evidence>
<dbReference type="InterPro" id="IPR011870">
    <property type="entry name" value="LysX_arch"/>
</dbReference>
<evidence type="ECO:0000256" key="3">
    <source>
        <dbReference type="ARBA" id="ARBA00022598"/>
    </source>
</evidence>
<dbReference type="NCBIfam" id="TIGR00768">
    <property type="entry name" value="rimK_fam"/>
    <property type="match status" value="1"/>
</dbReference>
<dbReference type="GO" id="GO:0005524">
    <property type="term" value="F:ATP binding"/>
    <property type="evidence" value="ECO:0007669"/>
    <property type="project" value="UniProtKB-UniRule"/>
</dbReference>
<dbReference type="NCBIfam" id="TIGR02144">
    <property type="entry name" value="LysX_arch"/>
    <property type="match status" value="1"/>
</dbReference>
<dbReference type="EMBL" id="AP012489">
    <property type="protein sequence ID" value="BAN90392.1"/>
    <property type="molecule type" value="Genomic_DNA"/>
</dbReference>
<comment type="cofactor">
    <cofactor evidence="1">
        <name>Mg(2+)</name>
        <dbReference type="ChEBI" id="CHEBI:18420"/>
    </cofactor>
</comment>
<evidence type="ECO:0000256" key="8">
    <source>
        <dbReference type="ARBA" id="ARBA00022842"/>
    </source>
</evidence>
<dbReference type="eggNOG" id="arCOG01589">
    <property type="taxonomic scope" value="Archaea"/>
</dbReference>
<evidence type="ECO:0000256" key="2">
    <source>
        <dbReference type="ARBA" id="ARBA00006239"/>
    </source>
</evidence>
<gene>
    <name evidence="12" type="primary">lysX</name>
    <name evidence="12" type="ORF">ACAM_0923</name>
</gene>
<dbReference type="InterPro" id="IPR013815">
    <property type="entry name" value="ATP_grasp_subdomain_1"/>
</dbReference>
<dbReference type="GO" id="GO:0009085">
    <property type="term" value="P:lysine biosynthetic process"/>
    <property type="evidence" value="ECO:0007669"/>
    <property type="project" value="InterPro"/>
</dbReference>
<evidence type="ECO:0000259" key="11">
    <source>
        <dbReference type="PROSITE" id="PS50975"/>
    </source>
</evidence>
<dbReference type="PROSITE" id="PS50975">
    <property type="entry name" value="ATP_GRASP"/>
    <property type="match status" value="1"/>
</dbReference>
<dbReference type="SUPFAM" id="SSF52440">
    <property type="entry name" value="PreATP-grasp domain"/>
    <property type="match status" value="1"/>
</dbReference>
<evidence type="ECO:0000256" key="7">
    <source>
        <dbReference type="ARBA" id="ARBA00022840"/>
    </source>
</evidence>
<accession>U3TA32</accession>